<dbReference type="OrthoDB" id="9803333at2"/>
<dbReference type="Proteomes" id="UP000031552">
    <property type="component" value="Unassembled WGS sequence"/>
</dbReference>
<protein>
    <submittedName>
        <fullName evidence="3">Short-chain dehydrogenase/reductase</fullName>
    </submittedName>
</protein>
<dbReference type="RefSeq" id="WP_041018272.1">
    <property type="nucleotide sequence ID" value="NZ_CCEJ010000009.1"/>
</dbReference>
<dbReference type="PRINTS" id="PR00081">
    <property type="entry name" value="GDHRDH"/>
</dbReference>
<dbReference type="Pfam" id="PF13561">
    <property type="entry name" value="adh_short_C2"/>
    <property type="match status" value="1"/>
</dbReference>
<dbReference type="InterPro" id="IPR002347">
    <property type="entry name" value="SDR_fam"/>
</dbReference>
<dbReference type="InterPro" id="IPR036291">
    <property type="entry name" value="NAD(P)-bd_dom_sf"/>
</dbReference>
<dbReference type="GO" id="GO:0016491">
    <property type="term" value="F:oxidoreductase activity"/>
    <property type="evidence" value="ECO:0007669"/>
    <property type="project" value="UniProtKB-KW"/>
</dbReference>
<gene>
    <name evidence="3" type="ORF">CSEC_1926</name>
</gene>
<evidence type="ECO:0000256" key="2">
    <source>
        <dbReference type="ARBA" id="ARBA00023002"/>
    </source>
</evidence>
<accession>A0A090D2Y1</accession>
<dbReference type="EMBL" id="CCEJ010000009">
    <property type="protein sequence ID" value="CDR34733.1"/>
    <property type="molecule type" value="Genomic_DNA"/>
</dbReference>
<dbReference type="FunFam" id="3.40.50.720:FF:000084">
    <property type="entry name" value="Short-chain dehydrogenase reductase"/>
    <property type="match status" value="1"/>
</dbReference>
<keyword evidence="2" id="KW-0560">Oxidoreductase</keyword>
<dbReference type="PANTHER" id="PTHR43639:SF1">
    <property type="entry name" value="SHORT-CHAIN DEHYDROGENASE_REDUCTASE FAMILY PROTEIN"/>
    <property type="match status" value="1"/>
</dbReference>
<dbReference type="STRING" id="1437425.CSEC_1926"/>
<dbReference type="NCBIfam" id="NF005559">
    <property type="entry name" value="PRK07231.1"/>
    <property type="match status" value="1"/>
</dbReference>
<reference evidence="3" key="1">
    <citation type="submission" date="2013-12" db="EMBL/GenBank/DDBJ databases">
        <authorList>
            <person name="Linke B."/>
        </authorList>
    </citation>
    <scope>NUCLEOTIDE SEQUENCE [LARGE SCALE GENOMIC DNA]</scope>
    <source>
        <strain evidence="3">CRIB-18</strain>
    </source>
</reference>
<comment type="caution">
    <text evidence="3">The sequence shown here is derived from an EMBL/GenBank/DDBJ whole genome shotgun (WGS) entry which is preliminary data.</text>
</comment>
<comment type="similarity">
    <text evidence="1">Belongs to the short-chain dehydrogenases/reductases (SDR) family.</text>
</comment>
<dbReference type="PRINTS" id="PR00080">
    <property type="entry name" value="SDRFAMILY"/>
</dbReference>
<organism evidence="3 4">
    <name type="scientific">Candidatus Criblamydia sequanensis CRIB-18</name>
    <dbReference type="NCBI Taxonomy" id="1437425"/>
    <lineage>
        <taxon>Bacteria</taxon>
        <taxon>Pseudomonadati</taxon>
        <taxon>Chlamydiota</taxon>
        <taxon>Chlamydiia</taxon>
        <taxon>Parachlamydiales</taxon>
        <taxon>Candidatus Criblamydiaceae</taxon>
        <taxon>Candidatus Criblamydia</taxon>
    </lineage>
</organism>
<dbReference type="PANTHER" id="PTHR43639">
    <property type="entry name" value="OXIDOREDUCTASE, SHORT-CHAIN DEHYDROGENASE/REDUCTASE FAMILY (AFU_ORTHOLOGUE AFUA_5G02870)"/>
    <property type="match status" value="1"/>
</dbReference>
<proteinExistence type="inferred from homology"/>
<dbReference type="Gene3D" id="3.40.50.720">
    <property type="entry name" value="NAD(P)-binding Rossmann-like Domain"/>
    <property type="match status" value="1"/>
</dbReference>
<sequence length="250" mass="26424">MSKKLDGKVAIVTGASKGIGASIAEHLGKEGAKVVVNYAKSREGADKVVAKIVKNGSQALAIQADMTKPAEIEKLFSETLKAFGKLDVLINNAGVYEFATLEEITPTHFHKMFDLNVLGLILASREAVSHFGDKGGNIINISSIASTIARANASVYSATKAAVDAITKSLSKELGPRNIRVNSVNPGLVETEGTQTMGMLDSDFRTSVEKESPLRRIGKPQDIAPAVVFLASDDSSWITGETLLIAGGVR</sequence>
<evidence type="ECO:0000313" key="3">
    <source>
        <dbReference type="EMBL" id="CDR34733.1"/>
    </source>
</evidence>
<reference evidence="3" key="2">
    <citation type="submission" date="2014-09" db="EMBL/GenBank/DDBJ databases">
        <title>Criblamydia sequanensis harbors a mega-plasmid encoding arsenite resistance.</title>
        <authorList>
            <person name="Bertelli C."/>
            <person name="Goesmann A."/>
            <person name="Greub G."/>
        </authorList>
    </citation>
    <scope>NUCLEOTIDE SEQUENCE [LARGE SCALE GENOMIC DNA]</scope>
    <source>
        <strain evidence="3">CRIB-18</strain>
    </source>
</reference>
<keyword evidence="4" id="KW-1185">Reference proteome</keyword>
<dbReference type="InterPro" id="IPR020904">
    <property type="entry name" value="Sc_DH/Rdtase_CS"/>
</dbReference>
<evidence type="ECO:0000256" key="1">
    <source>
        <dbReference type="ARBA" id="ARBA00006484"/>
    </source>
</evidence>
<evidence type="ECO:0000313" key="4">
    <source>
        <dbReference type="Proteomes" id="UP000031552"/>
    </source>
</evidence>
<dbReference type="PROSITE" id="PS00061">
    <property type="entry name" value="ADH_SHORT"/>
    <property type="match status" value="1"/>
</dbReference>
<dbReference type="AlphaFoldDB" id="A0A090D2Y1"/>
<dbReference type="eggNOG" id="COG1028">
    <property type="taxonomic scope" value="Bacteria"/>
</dbReference>
<dbReference type="SUPFAM" id="SSF51735">
    <property type="entry name" value="NAD(P)-binding Rossmann-fold domains"/>
    <property type="match status" value="1"/>
</dbReference>
<name>A0A090D2Y1_9BACT</name>